<reference evidence="1 2" key="1">
    <citation type="journal article" date="2015" name="Genome Announc.">
        <title>Expanding the biotechnology potential of lactobacilli through comparative genomics of 213 strains and associated genera.</title>
        <authorList>
            <person name="Sun Z."/>
            <person name="Harris H.M."/>
            <person name="McCann A."/>
            <person name="Guo C."/>
            <person name="Argimon S."/>
            <person name="Zhang W."/>
            <person name="Yang X."/>
            <person name="Jeffery I.B."/>
            <person name="Cooney J.C."/>
            <person name="Kagawa T.F."/>
            <person name="Liu W."/>
            <person name="Song Y."/>
            <person name="Salvetti E."/>
            <person name="Wrobel A."/>
            <person name="Rasinkangas P."/>
            <person name="Parkhill J."/>
            <person name="Rea M.C."/>
            <person name="O'Sullivan O."/>
            <person name="Ritari J."/>
            <person name="Douillard F.P."/>
            <person name="Paul Ross R."/>
            <person name="Yang R."/>
            <person name="Briner A.E."/>
            <person name="Felis G.E."/>
            <person name="de Vos W.M."/>
            <person name="Barrangou R."/>
            <person name="Klaenhammer T.R."/>
            <person name="Caufield P.W."/>
            <person name="Cui Y."/>
            <person name="Zhang H."/>
            <person name="O'Toole P.W."/>
        </authorList>
    </citation>
    <scope>NUCLEOTIDE SEQUENCE [LARGE SCALE GENOMIC DNA]</scope>
    <source>
        <strain evidence="1 2">DSM 24301</strain>
    </source>
</reference>
<comment type="caution">
    <text evidence="1">The sequence shown here is derived from an EMBL/GenBank/DDBJ whole genome shotgun (WGS) entry which is preliminary data.</text>
</comment>
<gene>
    <name evidence="1" type="ORF">IV56_GL001004</name>
</gene>
<sequence length="93" mass="10917">MEQLASLLLTLMMVTWVVSMGHYYQQHVVLAQHRVLAAQALLVAMRQSQTHREQMTVMLANQRFEVHLGAKLEVQHQHEHYIFEPKTGRFHLN</sequence>
<dbReference type="AlphaFoldDB" id="A0A0R2MW07"/>
<dbReference type="Proteomes" id="UP000050969">
    <property type="component" value="Unassembled WGS sequence"/>
</dbReference>
<proteinExistence type="predicted"/>
<accession>A0A0R2MW07</accession>
<evidence type="ECO:0000313" key="1">
    <source>
        <dbReference type="EMBL" id="KRO16562.1"/>
    </source>
</evidence>
<name>A0A0R2MW07_9LACO</name>
<evidence type="ECO:0000313" key="2">
    <source>
        <dbReference type="Proteomes" id="UP000050969"/>
    </source>
</evidence>
<dbReference type="EMBL" id="JQCE01000035">
    <property type="protein sequence ID" value="KRO16562.1"/>
    <property type="molecule type" value="Genomic_DNA"/>
</dbReference>
<organism evidence="1 2">
    <name type="scientific">Lacticaseibacillus saniviri JCM 17471 = DSM 24301</name>
    <dbReference type="NCBI Taxonomy" id="1293598"/>
    <lineage>
        <taxon>Bacteria</taxon>
        <taxon>Bacillati</taxon>
        <taxon>Bacillota</taxon>
        <taxon>Bacilli</taxon>
        <taxon>Lactobacillales</taxon>
        <taxon>Lactobacillaceae</taxon>
        <taxon>Lacticaseibacillus</taxon>
    </lineage>
</organism>
<keyword evidence="2" id="KW-1185">Reference proteome</keyword>
<protein>
    <submittedName>
        <fullName evidence="1">Uncharacterized protein</fullName>
    </submittedName>
</protein>
<dbReference type="STRING" id="1293598.IV56_GL001004"/>